<dbReference type="InterPro" id="IPR036271">
    <property type="entry name" value="Tet_transcr_reg_TetR-rel_C_sf"/>
</dbReference>
<protein>
    <submittedName>
        <fullName evidence="7">TetR/AcrR family transcriptional regulator</fullName>
    </submittedName>
</protein>
<keyword evidence="4" id="KW-0804">Transcription</keyword>
<evidence type="ECO:0000256" key="3">
    <source>
        <dbReference type="ARBA" id="ARBA00023125"/>
    </source>
</evidence>
<accession>A0ABX8MI57</accession>
<proteinExistence type="predicted"/>
<dbReference type="PROSITE" id="PS50977">
    <property type="entry name" value="HTH_TETR_2"/>
    <property type="match status" value="1"/>
</dbReference>
<dbReference type="Pfam" id="PF13977">
    <property type="entry name" value="TetR_C_6"/>
    <property type="match status" value="1"/>
</dbReference>
<sequence>MARTRNEQLHEQRRGQILLAAARVFKEKGFHGARTEDICLGAGMSAGAVFRYFKDKREIIDAIVELETERYITQTRQLLSKEGLHQLADIGVQELVQELLYPGEFDLSLDSWLELARSNEQARIVEVDRQMRKDLSELLAIGQREGWVRQGLSPQGAASLVFSLLSGLWLELNLGLSSDANHAAAALGDFVRTYLFAPEPQ</sequence>
<dbReference type="Pfam" id="PF00440">
    <property type="entry name" value="TetR_N"/>
    <property type="match status" value="1"/>
</dbReference>
<dbReference type="Proteomes" id="UP000693952">
    <property type="component" value="Chromosome"/>
</dbReference>
<evidence type="ECO:0000313" key="7">
    <source>
        <dbReference type="EMBL" id="QXH37824.1"/>
    </source>
</evidence>
<keyword evidence="3 5" id="KW-0238">DNA-binding</keyword>
<evidence type="ECO:0000256" key="4">
    <source>
        <dbReference type="ARBA" id="ARBA00023163"/>
    </source>
</evidence>
<organism evidence="7 8">
    <name type="scientific">Pseudomonas sessilinigenes</name>
    <dbReference type="NCBI Taxonomy" id="658629"/>
    <lineage>
        <taxon>Bacteria</taxon>
        <taxon>Pseudomonadati</taxon>
        <taxon>Pseudomonadota</taxon>
        <taxon>Gammaproteobacteria</taxon>
        <taxon>Pseudomonadales</taxon>
        <taxon>Pseudomonadaceae</taxon>
        <taxon>Pseudomonas</taxon>
    </lineage>
</organism>
<name>A0ABX8MI57_9PSED</name>
<dbReference type="Gene3D" id="1.10.357.10">
    <property type="entry name" value="Tetracycline Repressor, domain 2"/>
    <property type="match status" value="1"/>
</dbReference>
<feature type="DNA-binding region" description="H-T-H motif" evidence="5">
    <location>
        <begin position="34"/>
        <end position="53"/>
    </location>
</feature>
<evidence type="ECO:0000256" key="2">
    <source>
        <dbReference type="ARBA" id="ARBA00023015"/>
    </source>
</evidence>
<dbReference type="InterPro" id="IPR009057">
    <property type="entry name" value="Homeodomain-like_sf"/>
</dbReference>
<dbReference type="PRINTS" id="PR00455">
    <property type="entry name" value="HTHTETR"/>
</dbReference>
<feature type="domain" description="HTH tetR-type" evidence="6">
    <location>
        <begin position="11"/>
        <end position="71"/>
    </location>
</feature>
<keyword evidence="1" id="KW-0678">Repressor</keyword>
<dbReference type="PANTHER" id="PTHR30055:SF226">
    <property type="entry name" value="HTH-TYPE TRANSCRIPTIONAL REGULATOR PKSA"/>
    <property type="match status" value="1"/>
</dbReference>
<dbReference type="InterPro" id="IPR001647">
    <property type="entry name" value="HTH_TetR"/>
</dbReference>
<gene>
    <name evidence="7" type="ORF">KSS89_16140</name>
</gene>
<dbReference type="PANTHER" id="PTHR30055">
    <property type="entry name" value="HTH-TYPE TRANSCRIPTIONAL REGULATOR RUTR"/>
    <property type="match status" value="1"/>
</dbReference>
<evidence type="ECO:0000256" key="1">
    <source>
        <dbReference type="ARBA" id="ARBA00022491"/>
    </source>
</evidence>
<keyword evidence="8" id="KW-1185">Reference proteome</keyword>
<evidence type="ECO:0000259" key="6">
    <source>
        <dbReference type="PROSITE" id="PS50977"/>
    </source>
</evidence>
<reference evidence="7" key="1">
    <citation type="submission" date="2021-06" db="EMBL/GenBank/DDBJ databases">
        <title>Updating the genus Pseudomonas: Description of 43 new species and partition of the Pseudomonas putida group.</title>
        <authorList>
            <person name="Girard L."/>
            <person name="Lood C."/>
            <person name="Vandamme P."/>
            <person name="Rokni-Zadeh H."/>
            <person name="van Noort V."/>
            <person name="Hofte M."/>
            <person name="Lavigne R."/>
            <person name="De Mot R."/>
        </authorList>
    </citation>
    <scope>NUCLEOTIDE SEQUENCE</scope>
    <source>
        <strain evidence="7">CMR12a</strain>
    </source>
</reference>
<dbReference type="EMBL" id="CP077074">
    <property type="protein sequence ID" value="QXH37824.1"/>
    <property type="molecule type" value="Genomic_DNA"/>
</dbReference>
<dbReference type="InterPro" id="IPR050109">
    <property type="entry name" value="HTH-type_TetR-like_transc_reg"/>
</dbReference>
<keyword evidence="2" id="KW-0805">Transcription regulation</keyword>
<dbReference type="RefSeq" id="WP_124346859.1">
    <property type="nucleotide sequence ID" value="NZ_CP027706.1"/>
</dbReference>
<evidence type="ECO:0000256" key="5">
    <source>
        <dbReference type="PROSITE-ProRule" id="PRU00335"/>
    </source>
</evidence>
<dbReference type="SUPFAM" id="SSF46689">
    <property type="entry name" value="Homeodomain-like"/>
    <property type="match status" value="1"/>
</dbReference>
<dbReference type="SUPFAM" id="SSF48498">
    <property type="entry name" value="Tetracyclin repressor-like, C-terminal domain"/>
    <property type="match status" value="1"/>
</dbReference>
<evidence type="ECO:0000313" key="8">
    <source>
        <dbReference type="Proteomes" id="UP000693952"/>
    </source>
</evidence>
<dbReference type="InterPro" id="IPR039538">
    <property type="entry name" value="BetI_C"/>
</dbReference>